<accession>A0A382QUP0</accession>
<evidence type="ECO:0000313" key="1">
    <source>
        <dbReference type="EMBL" id="SVC88575.1"/>
    </source>
</evidence>
<reference evidence="1" key="1">
    <citation type="submission" date="2018-05" db="EMBL/GenBank/DDBJ databases">
        <authorList>
            <person name="Lanie J.A."/>
            <person name="Ng W.-L."/>
            <person name="Kazmierczak K.M."/>
            <person name="Andrzejewski T.M."/>
            <person name="Davidsen T.M."/>
            <person name="Wayne K.J."/>
            <person name="Tettelin H."/>
            <person name="Glass J.I."/>
            <person name="Rusch D."/>
            <person name="Podicherti R."/>
            <person name="Tsui H.-C.T."/>
            <person name="Winkler M.E."/>
        </authorList>
    </citation>
    <scope>NUCLEOTIDE SEQUENCE</scope>
</reference>
<name>A0A382QUP0_9ZZZZ</name>
<feature type="non-terminal residue" evidence="1">
    <location>
        <position position="153"/>
    </location>
</feature>
<sequence>MKIQFVPYEDGTKQIAVKGVTNLLALDFVKPKPIGQILPDWFKHLPAFKDRPLTPGEETAKACRPLHEYLHYGYMLPLWADYIFEKDKSGQNIVAISKTSYGEHPSGQTGYVLEDTDKFQGLAVKFINPWIIKTPPGYSCLFMAPFYNFEERF</sequence>
<dbReference type="AlphaFoldDB" id="A0A382QUP0"/>
<protein>
    <submittedName>
        <fullName evidence="1">Uncharacterized protein</fullName>
    </submittedName>
</protein>
<gene>
    <name evidence="1" type="ORF">METZ01_LOCUS341429</name>
</gene>
<dbReference type="EMBL" id="UINC01116676">
    <property type="protein sequence ID" value="SVC88575.1"/>
    <property type="molecule type" value="Genomic_DNA"/>
</dbReference>
<proteinExistence type="predicted"/>
<organism evidence="1">
    <name type="scientific">marine metagenome</name>
    <dbReference type="NCBI Taxonomy" id="408172"/>
    <lineage>
        <taxon>unclassified sequences</taxon>
        <taxon>metagenomes</taxon>
        <taxon>ecological metagenomes</taxon>
    </lineage>
</organism>